<dbReference type="AlphaFoldDB" id="A0AAV7T3I5"/>
<sequence>MAGQRGFSLSLERVNCARAAASASCFLMKAGLMFCDSCARVSPLYAAENIYHIYHEQGWRALAHHLPCQLYLHPLTPLPYLICRAHPRMERAKSRTAAGWQKRWLRGKDTGRSGIPGGKALSWSAAAPLAAASFCSKPRPRTAVTECSQVR</sequence>
<comment type="caution">
    <text evidence="1">The sequence shown here is derived from an EMBL/GenBank/DDBJ whole genome shotgun (WGS) entry which is preliminary data.</text>
</comment>
<protein>
    <submittedName>
        <fullName evidence="1">Uncharacterized protein</fullName>
    </submittedName>
</protein>
<gene>
    <name evidence="1" type="ORF">NDU88_002869</name>
</gene>
<name>A0AAV7T3I5_PLEWA</name>
<evidence type="ECO:0000313" key="2">
    <source>
        <dbReference type="Proteomes" id="UP001066276"/>
    </source>
</evidence>
<reference evidence="1" key="1">
    <citation type="journal article" date="2022" name="bioRxiv">
        <title>Sequencing and chromosome-scale assembly of the giantPleurodeles waltlgenome.</title>
        <authorList>
            <person name="Brown T."/>
            <person name="Elewa A."/>
            <person name="Iarovenko S."/>
            <person name="Subramanian E."/>
            <person name="Araus A.J."/>
            <person name="Petzold A."/>
            <person name="Susuki M."/>
            <person name="Suzuki K.-i.T."/>
            <person name="Hayashi T."/>
            <person name="Toyoda A."/>
            <person name="Oliveira C."/>
            <person name="Osipova E."/>
            <person name="Leigh N.D."/>
            <person name="Simon A."/>
            <person name="Yun M.H."/>
        </authorList>
    </citation>
    <scope>NUCLEOTIDE SEQUENCE</scope>
    <source>
        <strain evidence="1">20211129_DDA</strain>
        <tissue evidence="1">Liver</tissue>
    </source>
</reference>
<proteinExistence type="predicted"/>
<keyword evidence="2" id="KW-1185">Reference proteome</keyword>
<organism evidence="1 2">
    <name type="scientific">Pleurodeles waltl</name>
    <name type="common">Iberian ribbed newt</name>
    <dbReference type="NCBI Taxonomy" id="8319"/>
    <lineage>
        <taxon>Eukaryota</taxon>
        <taxon>Metazoa</taxon>
        <taxon>Chordata</taxon>
        <taxon>Craniata</taxon>
        <taxon>Vertebrata</taxon>
        <taxon>Euteleostomi</taxon>
        <taxon>Amphibia</taxon>
        <taxon>Batrachia</taxon>
        <taxon>Caudata</taxon>
        <taxon>Salamandroidea</taxon>
        <taxon>Salamandridae</taxon>
        <taxon>Pleurodelinae</taxon>
        <taxon>Pleurodeles</taxon>
    </lineage>
</organism>
<dbReference type="EMBL" id="JANPWB010000007">
    <property type="protein sequence ID" value="KAJ1170998.1"/>
    <property type="molecule type" value="Genomic_DNA"/>
</dbReference>
<dbReference type="Proteomes" id="UP001066276">
    <property type="component" value="Chromosome 4_1"/>
</dbReference>
<evidence type="ECO:0000313" key="1">
    <source>
        <dbReference type="EMBL" id="KAJ1170998.1"/>
    </source>
</evidence>
<accession>A0AAV7T3I5</accession>